<gene>
    <name evidence="2" type="ORF">J2T55_002288</name>
</gene>
<accession>A0AAE3HN28</accession>
<keyword evidence="3" id="KW-1185">Reference proteome</keyword>
<sequence>MLKQTQSIYIIGLLLLTASTASSAADSLYKAFQEGSFDFNARYRYEAVDDEFGTTRNARASTLRTTLGYETGMFHAFNAYLQFEDIREIGADEFNSPADPDPRYDTVADPIQTSVLQGYIGYAGVPDTKMKLGRQIITYRDAPFHRFIGTVGWRQHWQTFDALSVQNSSLPDTKLSYAYLWQVNRIFGDDAPSPLDEFDSDSHLFNAQYTGLPNTKLQAYSYLLDFDNGDAFSTQTYGVRAEGHYPFNDHVKGLYAAEYAHQSDYADNPADIDADYFFGELGLGWTPNGPIDNVTVKLNYELQEGSGGNDRFVTILGTNHAFQGWADRFLVTPGDGVENLYGSISISAFGAKFMAVYHDFSSDNLGYDYGSEIDLLATKSFMKHYTVGIKYADYNADSNATNQARGGSRSADTEKFWLFAQAKF</sequence>
<organism evidence="2 3">
    <name type="scientific">Methylohalomonas lacus</name>
    <dbReference type="NCBI Taxonomy" id="398773"/>
    <lineage>
        <taxon>Bacteria</taxon>
        <taxon>Pseudomonadati</taxon>
        <taxon>Pseudomonadota</taxon>
        <taxon>Gammaproteobacteria</taxon>
        <taxon>Methylohalomonadales</taxon>
        <taxon>Methylohalomonadaceae</taxon>
        <taxon>Methylohalomonas</taxon>
    </lineage>
</organism>
<feature type="signal peptide" evidence="1">
    <location>
        <begin position="1"/>
        <end position="24"/>
    </location>
</feature>
<proteinExistence type="predicted"/>
<dbReference type="Proteomes" id="UP001204445">
    <property type="component" value="Unassembled WGS sequence"/>
</dbReference>
<evidence type="ECO:0000256" key="1">
    <source>
        <dbReference type="SAM" id="SignalP"/>
    </source>
</evidence>
<evidence type="ECO:0008006" key="4">
    <source>
        <dbReference type="Google" id="ProtNLM"/>
    </source>
</evidence>
<evidence type="ECO:0000313" key="3">
    <source>
        <dbReference type="Proteomes" id="UP001204445"/>
    </source>
</evidence>
<dbReference type="AlphaFoldDB" id="A0AAE3HN28"/>
<dbReference type="RefSeq" id="WP_259056816.1">
    <property type="nucleotide sequence ID" value="NZ_JANUCT010000018.1"/>
</dbReference>
<protein>
    <recommendedName>
        <fullName evidence="4">Alginate export domain-containing protein</fullName>
    </recommendedName>
</protein>
<reference evidence="2" key="1">
    <citation type="submission" date="2022-08" db="EMBL/GenBank/DDBJ databases">
        <title>Genomic Encyclopedia of Type Strains, Phase III (KMG-III): the genomes of soil and plant-associated and newly described type strains.</title>
        <authorList>
            <person name="Whitman W."/>
        </authorList>
    </citation>
    <scope>NUCLEOTIDE SEQUENCE</scope>
    <source>
        <strain evidence="2">HMT 1</strain>
    </source>
</reference>
<keyword evidence="1" id="KW-0732">Signal</keyword>
<dbReference type="EMBL" id="JANUCT010000018">
    <property type="protein sequence ID" value="MCS3904252.1"/>
    <property type="molecule type" value="Genomic_DNA"/>
</dbReference>
<feature type="chain" id="PRO_5042148862" description="Alginate export domain-containing protein" evidence="1">
    <location>
        <begin position="25"/>
        <end position="424"/>
    </location>
</feature>
<evidence type="ECO:0000313" key="2">
    <source>
        <dbReference type="EMBL" id="MCS3904252.1"/>
    </source>
</evidence>
<dbReference type="Gene3D" id="2.40.160.10">
    <property type="entry name" value="Porin"/>
    <property type="match status" value="1"/>
</dbReference>
<name>A0AAE3HN28_9GAMM</name>
<dbReference type="InterPro" id="IPR023614">
    <property type="entry name" value="Porin_dom_sf"/>
</dbReference>
<comment type="caution">
    <text evidence="2">The sequence shown here is derived from an EMBL/GenBank/DDBJ whole genome shotgun (WGS) entry which is preliminary data.</text>
</comment>